<dbReference type="Gene3D" id="2.60.120.10">
    <property type="entry name" value="Jelly Rolls"/>
    <property type="match status" value="1"/>
</dbReference>
<dbReference type="PANTHER" id="PTHR36440">
    <property type="entry name" value="PUTATIVE (AFU_ORTHOLOGUE AFUA_8G07350)-RELATED"/>
    <property type="match status" value="1"/>
</dbReference>
<dbReference type="InterPro" id="IPR053146">
    <property type="entry name" value="QDO-like"/>
</dbReference>
<dbReference type="EMBL" id="QGNY01000007">
    <property type="protein sequence ID" value="PWS30258.1"/>
    <property type="molecule type" value="Genomic_DNA"/>
</dbReference>
<feature type="domain" description="Cupin type-2" evidence="1">
    <location>
        <begin position="80"/>
        <end position="137"/>
    </location>
</feature>
<sequence>MERKKFIQQGIGAVALLALGKNAIAANASAKKPFKIDAGKGRFNESFLYKGKNPNDIKISGKDTDGQVALFEYIGHEKIGPSYHVHFDQDEVFYVVSGNYRFVVDGETLLMGPGDTIFLPRNIPHTWIQQSDEGKLIYFVQPAGKAEDFFRTMSNLKGIPTKAQIEKIHEECGMKIVGPALTL</sequence>
<dbReference type="InterPro" id="IPR013096">
    <property type="entry name" value="Cupin_2"/>
</dbReference>
<evidence type="ECO:0000313" key="3">
    <source>
        <dbReference type="Proteomes" id="UP000245391"/>
    </source>
</evidence>
<name>A0A317EYD2_9SPHI</name>
<dbReference type="RefSeq" id="WP_109931377.1">
    <property type="nucleotide sequence ID" value="NZ_QGNY01000007.1"/>
</dbReference>
<dbReference type="OrthoDB" id="1423961at2"/>
<keyword evidence="3" id="KW-1185">Reference proteome</keyword>
<organism evidence="2 3">
    <name type="scientific">Pedobacter paludis</name>
    <dbReference type="NCBI Taxonomy" id="2203212"/>
    <lineage>
        <taxon>Bacteria</taxon>
        <taxon>Pseudomonadati</taxon>
        <taxon>Bacteroidota</taxon>
        <taxon>Sphingobacteriia</taxon>
        <taxon>Sphingobacteriales</taxon>
        <taxon>Sphingobacteriaceae</taxon>
        <taxon>Pedobacter</taxon>
    </lineage>
</organism>
<dbReference type="AlphaFoldDB" id="A0A317EYD2"/>
<dbReference type="InterPro" id="IPR014710">
    <property type="entry name" value="RmlC-like_jellyroll"/>
</dbReference>
<protein>
    <submittedName>
        <fullName evidence="2">Cupin</fullName>
    </submittedName>
</protein>
<comment type="caution">
    <text evidence="2">The sequence shown here is derived from an EMBL/GenBank/DDBJ whole genome shotgun (WGS) entry which is preliminary data.</text>
</comment>
<accession>A0A317EYD2</accession>
<evidence type="ECO:0000313" key="2">
    <source>
        <dbReference type="EMBL" id="PWS30258.1"/>
    </source>
</evidence>
<dbReference type="SUPFAM" id="SSF51182">
    <property type="entry name" value="RmlC-like cupins"/>
    <property type="match status" value="1"/>
</dbReference>
<gene>
    <name evidence="2" type="ORF">DF947_17635</name>
</gene>
<reference evidence="3" key="1">
    <citation type="submission" date="2018-05" db="EMBL/GenBank/DDBJ databases">
        <title>Pedobacter paludis sp. nov., isolated from wetland soil.</title>
        <authorList>
            <person name="Zhang Y."/>
        </authorList>
    </citation>
    <scope>NUCLEOTIDE SEQUENCE [LARGE SCALE GENOMIC DNA]</scope>
    <source>
        <strain evidence="3">R-8</strain>
    </source>
</reference>
<proteinExistence type="predicted"/>
<evidence type="ECO:0000259" key="1">
    <source>
        <dbReference type="Pfam" id="PF07883"/>
    </source>
</evidence>
<dbReference type="Pfam" id="PF07883">
    <property type="entry name" value="Cupin_2"/>
    <property type="match status" value="1"/>
</dbReference>
<dbReference type="InterPro" id="IPR011051">
    <property type="entry name" value="RmlC_Cupin_sf"/>
</dbReference>
<dbReference type="Proteomes" id="UP000245391">
    <property type="component" value="Unassembled WGS sequence"/>
</dbReference>
<dbReference type="PANTHER" id="PTHR36440:SF1">
    <property type="entry name" value="PUTATIVE (AFU_ORTHOLOGUE AFUA_8G07350)-RELATED"/>
    <property type="match status" value="1"/>
</dbReference>